<dbReference type="EMBL" id="JADIKD010000008">
    <property type="protein sequence ID" value="MFK2917045.1"/>
    <property type="molecule type" value="Genomic_DNA"/>
</dbReference>
<keyword evidence="2" id="KW-1185">Reference proteome</keyword>
<proteinExistence type="predicted"/>
<protein>
    <submittedName>
        <fullName evidence="1">Uncharacterized protein</fullName>
    </submittedName>
</protein>
<name>A0ABW8K383_9GAMM</name>
<accession>A0ABW8K383</accession>
<comment type="caution">
    <text evidence="1">The sequence shown here is derived from an EMBL/GenBank/DDBJ whole genome shotgun (WGS) entry which is preliminary data.</text>
</comment>
<evidence type="ECO:0000313" key="1">
    <source>
        <dbReference type="EMBL" id="MFK2917045.1"/>
    </source>
</evidence>
<evidence type="ECO:0000313" key="2">
    <source>
        <dbReference type="Proteomes" id="UP001620408"/>
    </source>
</evidence>
<gene>
    <name evidence="1" type="ORF">ISS97_07210</name>
</gene>
<sequence length="55" mass="6178">MNKHYISAWAIPETTRSGTYLSILTSICMRFATKLVYAAENPSTVALFERSFAFA</sequence>
<organism evidence="1 2">
    <name type="scientific">Dyella koreensis</name>
    <dbReference type="NCBI Taxonomy" id="311235"/>
    <lineage>
        <taxon>Bacteria</taxon>
        <taxon>Pseudomonadati</taxon>
        <taxon>Pseudomonadota</taxon>
        <taxon>Gammaproteobacteria</taxon>
        <taxon>Lysobacterales</taxon>
        <taxon>Rhodanobacteraceae</taxon>
        <taxon>Dyella</taxon>
    </lineage>
</organism>
<reference evidence="1 2" key="1">
    <citation type="submission" date="2020-10" db="EMBL/GenBank/DDBJ databases">
        <title>Phylogeny of dyella-like bacteria.</title>
        <authorList>
            <person name="Fu J."/>
        </authorList>
    </citation>
    <scope>NUCLEOTIDE SEQUENCE [LARGE SCALE GENOMIC DNA]</scope>
    <source>
        <strain evidence="1 2">BB4</strain>
    </source>
</reference>
<dbReference type="RefSeq" id="WP_379986940.1">
    <property type="nucleotide sequence ID" value="NZ_JADIKD010000008.1"/>
</dbReference>
<dbReference type="Proteomes" id="UP001620408">
    <property type="component" value="Unassembled WGS sequence"/>
</dbReference>